<dbReference type="Pfam" id="PF00646">
    <property type="entry name" value="F-box"/>
    <property type="match status" value="1"/>
</dbReference>
<evidence type="ECO:0000313" key="3">
    <source>
        <dbReference type="EMBL" id="KAB2609124.1"/>
    </source>
</evidence>
<dbReference type="Gene3D" id="1.20.1280.50">
    <property type="match status" value="1"/>
</dbReference>
<gene>
    <name evidence="3" type="ORF">D8674_012292</name>
</gene>
<evidence type="ECO:0000256" key="1">
    <source>
        <dbReference type="SAM" id="MobiDB-lite"/>
    </source>
</evidence>
<dbReference type="SUPFAM" id="SSF81383">
    <property type="entry name" value="F-box domain"/>
    <property type="match status" value="1"/>
</dbReference>
<proteinExistence type="predicted"/>
<comment type="caution">
    <text evidence="3">The sequence shown here is derived from an EMBL/GenBank/DDBJ whole genome shotgun (WGS) entry which is preliminary data.</text>
</comment>
<dbReference type="EMBL" id="SMOL01000553">
    <property type="protein sequence ID" value="KAB2609124.1"/>
    <property type="molecule type" value="Genomic_DNA"/>
</dbReference>
<name>A0A5N5GEI1_9ROSA</name>
<feature type="region of interest" description="Disordered" evidence="1">
    <location>
        <begin position="1"/>
        <end position="23"/>
    </location>
</feature>
<dbReference type="PROSITE" id="PS50181">
    <property type="entry name" value="FBOX"/>
    <property type="match status" value="1"/>
</dbReference>
<accession>A0A5N5GEI1</accession>
<reference evidence="3 4" key="3">
    <citation type="submission" date="2019-11" db="EMBL/GenBank/DDBJ databases">
        <title>A de novo genome assembly of a pear dwarfing rootstock.</title>
        <authorList>
            <person name="Wang F."/>
            <person name="Wang J."/>
            <person name="Li S."/>
            <person name="Zhang Y."/>
            <person name="Fang M."/>
            <person name="Ma L."/>
            <person name="Zhao Y."/>
            <person name="Jiang S."/>
        </authorList>
    </citation>
    <scope>NUCLEOTIDE SEQUENCE [LARGE SCALE GENOMIC DNA]</scope>
    <source>
        <strain evidence="3">S2</strain>
        <tissue evidence="3">Leaf</tissue>
    </source>
</reference>
<evidence type="ECO:0000259" key="2">
    <source>
        <dbReference type="PROSITE" id="PS50181"/>
    </source>
</evidence>
<organism evidence="3 4">
    <name type="scientific">Pyrus ussuriensis x Pyrus communis</name>
    <dbReference type="NCBI Taxonomy" id="2448454"/>
    <lineage>
        <taxon>Eukaryota</taxon>
        <taxon>Viridiplantae</taxon>
        <taxon>Streptophyta</taxon>
        <taxon>Embryophyta</taxon>
        <taxon>Tracheophyta</taxon>
        <taxon>Spermatophyta</taxon>
        <taxon>Magnoliopsida</taxon>
        <taxon>eudicotyledons</taxon>
        <taxon>Gunneridae</taxon>
        <taxon>Pentapetalae</taxon>
        <taxon>rosids</taxon>
        <taxon>fabids</taxon>
        <taxon>Rosales</taxon>
        <taxon>Rosaceae</taxon>
        <taxon>Amygdaloideae</taxon>
        <taxon>Maleae</taxon>
        <taxon>Pyrus</taxon>
    </lineage>
</organism>
<reference evidence="3 4" key="1">
    <citation type="submission" date="2019-09" db="EMBL/GenBank/DDBJ databases">
        <authorList>
            <person name="Ou C."/>
        </authorList>
    </citation>
    <scope>NUCLEOTIDE SEQUENCE [LARGE SCALE GENOMIC DNA]</scope>
    <source>
        <strain evidence="3">S2</strain>
        <tissue evidence="3">Leaf</tissue>
    </source>
</reference>
<dbReference type="InterPro" id="IPR001810">
    <property type="entry name" value="F-box_dom"/>
</dbReference>
<sequence length="100" mass="11212">MKLSQIALPASASASASDEVEDTDAKINKDDRFSGLPDEVVHRILSPLPYSDVIRVGTLSKRCRQLLASLDNFFSRRQLANGKDKIGLQTFDLEWEFLML</sequence>
<evidence type="ECO:0000313" key="4">
    <source>
        <dbReference type="Proteomes" id="UP000327157"/>
    </source>
</evidence>
<dbReference type="SMART" id="SM00256">
    <property type="entry name" value="FBOX"/>
    <property type="match status" value="1"/>
</dbReference>
<dbReference type="Proteomes" id="UP000327157">
    <property type="component" value="Chromosome 14"/>
</dbReference>
<dbReference type="InterPro" id="IPR036047">
    <property type="entry name" value="F-box-like_dom_sf"/>
</dbReference>
<dbReference type="OrthoDB" id="1715480at2759"/>
<feature type="domain" description="F-box" evidence="2">
    <location>
        <begin position="30"/>
        <end position="77"/>
    </location>
</feature>
<protein>
    <submittedName>
        <fullName evidence="3">F-box/FBD/LRR-repeat protein</fullName>
    </submittedName>
</protein>
<reference evidence="4" key="2">
    <citation type="submission" date="2019-10" db="EMBL/GenBank/DDBJ databases">
        <title>A de novo genome assembly of a pear dwarfing rootstock.</title>
        <authorList>
            <person name="Wang F."/>
            <person name="Wang J."/>
            <person name="Li S."/>
            <person name="Zhang Y."/>
            <person name="Fang M."/>
            <person name="Ma L."/>
            <person name="Zhao Y."/>
            <person name="Jiang S."/>
        </authorList>
    </citation>
    <scope>NUCLEOTIDE SEQUENCE [LARGE SCALE GENOMIC DNA]</scope>
</reference>
<keyword evidence="4" id="KW-1185">Reference proteome</keyword>
<dbReference type="AlphaFoldDB" id="A0A5N5GEI1"/>